<feature type="non-terminal residue" evidence="2">
    <location>
        <position position="378"/>
    </location>
</feature>
<feature type="region of interest" description="Disordered" evidence="1">
    <location>
        <begin position="336"/>
        <end position="378"/>
    </location>
</feature>
<gene>
    <name evidence="2" type="ORF">OSB1V03_LOCUS12919</name>
</gene>
<dbReference type="OrthoDB" id="6423076at2759"/>
<reference evidence="2" key="1">
    <citation type="submission" date="2020-11" db="EMBL/GenBank/DDBJ databases">
        <authorList>
            <person name="Tran Van P."/>
        </authorList>
    </citation>
    <scope>NUCLEOTIDE SEQUENCE</scope>
</reference>
<name>A0A7R9KZU7_9ACAR</name>
<protein>
    <recommendedName>
        <fullName evidence="4">Potassium channel voltage dependent KCNQ C-terminal domain-containing protein</fullName>
    </recommendedName>
</protein>
<sequence>NRLDVILGKVGSKAKDVYESKLSLASRIVKVERAVEDIESKIDQLMEMYLEDRARMTAMALSGLAHVPSLATQHHVGSAMSNQTPPPPPPSTPVSQSFPNGSLSPLASATLAKPKPILIDKQSSEPNTPIARCVDKQIQRGNSDLSQRFVKKRVTLRHSLDTAVNRCSSAGTQRTVSEAHRSARSDSSIIGGIMLSSATASAPAIKLETDVDTNHTNAQNDSRVTLSSADSVDREMVSESSTLGTELESLCISDEMGSVLGRDSSDFDYIDDIPMSSTASRKSSQESYTTSTREQTRDHTRDHFDRLLIPEIPDTGNESDCELSQTTVIHAETQSLLSPMIGTPPESTKLHPKYHHHPHHSHHHAHHHYKSSHQSDNL</sequence>
<feature type="compositionally biased region" description="Basic residues" evidence="1">
    <location>
        <begin position="350"/>
        <end position="371"/>
    </location>
</feature>
<dbReference type="Proteomes" id="UP000759131">
    <property type="component" value="Unassembled WGS sequence"/>
</dbReference>
<evidence type="ECO:0000313" key="2">
    <source>
        <dbReference type="EMBL" id="CAD7632516.1"/>
    </source>
</evidence>
<dbReference type="EMBL" id="CAJPIZ010011104">
    <property type="protein sequence ID" value="CAG2112946.1"/>
    <property type="molecule type" value="Genomic_DNA"/>
</dbReference>
<evidence type="ECO:0000313" key="3">
    <source>
        <dbReference type="Proteomes" id="UP000759131"/>
    </source>
</evidence>
<evidence type="ECO:0000256" key="1">
    <source>
        <dbReference type="SAM" id="MobiDB-lite"/>
    </source>
</evidence>
<proteinExistence type="predicted"/>
<dbReference type="AlphaFoldDB" id="A0A7R9KZU7"/>
<feature type="region of interest" description="Disordered" evidence="1">
    <location>
        <begin position="74"/>
        <end position="106"/>
    </location>
</feature>
<feature type="compositionally biased region" description="Basic and acidic residues" evidence="1">
    <location>
        <begin position="294"/>
        <end position="303"/>
    </location>
</feature>
<feature type="compositionally biased region" description="Polar residues" evidence="1">
    <location>
        <begin position="275"/>
        <end position="293"/>
    </location>
</feature>
<accession>A0A7R9KZU7</accession>
<evidence type="ECO:0008006" key="4">
    <source>
        <dbReference type="Google" id="ProtNLM"/>
    </source>
</evidence>
<keyword evidence="3" id="KW-1185">Reference proteome</keyword>
<feature type="region of interest" description="Disordered" evidence="1">
    <location>
        <begin position="271"/>
        <end position="303"/>
    </location>
</feature>
<organism evidence="2">
    <name type="scientific">Medioppia subpectinata</name>
    <dbReference type="NCBI Taxonomy" id="1979941"/>
    <lineage>
        <taxon>Eukaryota</taxon>
        <taxon>Metazoa</taxon>
        <taxon>Ecdysozoa</taxon>
        <taxon>Arthropoda</taxon>
        <taxon>Chelicerata</taxon>
        <taxon>Arachnida</taxon>
        <taxon>Acari</taxon>
        <taxon>Acariformes</taxon>
        <taxon>Sarcoptiformes</taxon>
        <taxon>Oribatida</taxon>
        <taxon>Brachypylina</taxon>
        <taxon>Oppioidea</taxon>
        <taxon>Oppiidae</taxon>
        <taxon>Medioppia</taxon>
    </lineage>
</organism>
<dbReference type="EMBL" id="OC865679">
    <property type="protein sequence ID" value="CAD7632516.1"/>
    <property type="molecule type" value="Genomic_DNA"/>
</dbReference>